<name>A0A178ZV23_9EURO</name>
<dbReference type="RefSeq" id="XP_018696312.1">
    <property type="nucleotide sequence ID" value="XM_018833688.1"/>
</dbReference>
<accession>A0A178ZV23</accession>
<organism evidence="3 4">
    <name type="scientific">Fonsecaea erecta</name>
    <dbReference type="NCBI Taxonomy" id="1367422"/>
    <lineage>
        <taxon>Eukaryota</taxon>
        <taxon>Fungi</taxon>
        <taxon>Dikarya</taxon>
        <taxon>Ascomycota</taxon>
        <taxon>Pezizomycotina</taxon>
        <taxon>Eurotiomycetes</taxon>
        <taxon>Chaetothyriomycetidae</taxon>
        <taxon>Chaetothyriales</taxon>
        <taxon>Herpotrichiellaceae</taxon>
        <taxon>Fonsecaea</taxon>
    </lineage>
</organism>
<dbReference type="EMBL" id="LVYI01000002">
    <property type="protein sequence ID" value="OAP62945.1"/>
    <property type="molecule type" value="Genomic_DNA"/>
</dbReference>
<feature type="transmembrane region" description="Helical" evidence="1">
    <location>
        <begin position="206"/>
        <end position="230"/>
    </location>
</feature>
<reference evidence="3 4" key="1">
    <citation type="submission" date="2016-04" db="EMBL/GenBank/DDBJ databases">
        <title>Draft genome of Fonsecaea erecta CBS 125763.</title>
        <authorList>
            <person name="Weiss V.A."/>
            <person name="Vicente V.A."/>
            <person name="Raittz R.T."/>
            <person name="Moreno L.F."/>
            <person name="De Souza E.M."/>
            <person name="Pedrosa F.O."/>
            <person name="Steffens M.B."/>
            <person name="Faoro H."/>
            <person name="Tadra-Sfeir M.Z."/>
            <person name="Najafzadeh M.J."/>
            <person name="Felipe M.S."/>
            <person name="Teixeira M."/>
            <person name="Sun J."/>
            <person name="Xi L."/>
            <person name="Gomes R."/>
            <person name="De Azevedo C.M."/>
            <person name="Salgado C.G."/>
            <person name="Da Silva M.B."/>
            <person name="Nascimento M.F."/>
            <person name="Queiroz-Telles F."/>
            <person name="Attili D.S."/>
            <person name="Gorbushina A."/>
        </authorList>
    </citation>
    <scope>NUCLEOTIDE SEQUENCE [LARGE SCALE GENOMIC DNA]</scope>
    <source>
        <strain evidence="3 4">CBS 125763</strain>
    </source>
</reference>
<sequence length="360" mass="39832">MAVLPGTFLPCLVTTLLVLATQSLGVSIQSDIISKCNNATGPDDHCSIAGERRLLWTGVRIGIYSSWFASWVSNSSLLDAREICRSLDSNASFLFAIAVVVATYSTLGNIRIIDALILLLLSFGYLLSVMTLWGNRTVPTKRNHFGGWGTHFRLVLVNAICAYGIWFWSVGMTDKLPQCNTREQCAGLKLWILVEVPIANAGIRNLVLAFWCILYSTMFLTAVVACMELVGEVSDDANWKDYRERFSWRLREKIARVEPWPLSLGFAMFLCIVVSVVSLVAITIKRPKGTRVSIGVLTFVWLVFAIASIEMTLQANHVRRDRVQTYIATAGQFIPLVIGGCTLLRALWKAGLLGLCPTCS</sequence>
<keyword evidence="2" id="KW-0732">Signal</keyword>
<gene>
    <name evidence="3" type="ORF">AYL99_02172</name>
</gene>
<evidence type="ECO:0000256" key="2">
    <source>
        <dbReference type="SAM" id="SignalP"/>
    </source>
</evidence>
<feature type="transmembrane region" description="Helical" evidence="1">
    <location>
        <begin position="325"/>
        <end position="348"/>
    </location>
</feature>
<dbReference type="Proteomes" id="UP000078343">
    <property type="component" value="Unassembled WGS sequence"/>
</dbReference>
<dbReference type="STRING" id="1367422.A0A178ZV23"/>
<feature type="transmembrane region" description="Helical" evidence="1">
    <location>
        <begin position="115"/>
        <end position="134"/>
    </location>
</feature>
<evidence type="ECO:0000313" key="4">
    <source>
        <dbReference type="Proteomes" id="UP000078343"/>
    </source>
</evidence>
<protein>
    <submittedName>
        <fullName evidence="3">Uncharacterized protein</fullName>
    </submittedName>
</protein>
<keyword evidence="4" id="KW-1185">Reference proteome</keyword>
<comment type="caution">
    <text evidence="3">The sequence shown here is derived from an EMBL/GenBank/DDBJ whole genome shotgun (WGS) entry which is preliminary data.</text>
</comment>
<keyword evidence="1" id="KW-1133">Transmembrane helix</keyword>
<keyword evidence="1" id="KW-0472">Membrane</keyword>
<dbReference type="OrthoDB" id="3945378at2759"/>
<feature type="transmembrane region" description="Helical" evidence="1">
    <location>
        <begin position="260"/>
        <end position="282"/>
    </location>
</feature>
<feature type="signal peptide" evidence="2">
    <location>
        <begin position="1"/>
        <end position="25"/>
    </location>
</feature>
<feature type="transmembrane region" description="Helical" evidence="1">
    <location>
        <begin position="91"/>
        <end position="108"/>
    </location>
</feature>
<dbReference type="AlphaFoldDB" id="A0A178ZV23"/>
<feature type="transmembrane region" description="Helical" evidence="1">
    <location>
        <begin position="154"/>
        <end position="172"/>
    </location>
</feature>
<evidence type="ECO:0000256" key="1">
    <source>
        <dbReference type="SAM" id="Phobius"/>
    </source>
</evidence>
<keyword evidence="1" id="KW-0812">Transmembrane</keyword>
<feature type="chain" id="PRO_5008098756" evidence="2">
    <location>
        <begin position="26"/>
        <end position="360"/>
    </location>
</feature>
<proteinExistence type="predicted"/>
<evidence type="ECO:0000313" key="3">
    <source>
        <dbReference type="EMBL" id="OAP62945.1"/>
    </source>
</evidence>
<dbReference type="GeneID" id="30006342"/>
<feature type="transmembrane region" description="Helical" evidence="1">
    <location>
        <begin position="294"/>
        <end position="313"/>
    </location>
</feature>